<feature type="compositionally biased region" description="Basic and acidic residues" evidence="1">
    <location>
        <begin position="1"/>
        <end position="19"/>
    </location>
</feature>
<dbReference type="Pfam" id="PF09994">
    <property type="entry name" value="T6SS_Tle1-like_cat"/>
    <property type="match status" value="1"/>
</dbReference>
<dbReference type="GeneID" id="30022030"/>
<dbReference type="PANTHER" id="PTHR33840:SF1">
    <property type="entry name" value="TLE1 PHOSPHOLIPASE DOMAIN-CONTAINING PROTEIN"/>
    <property type="match status" value="1"/>
</dbReference>
<dbReference type="InterPro" id="IPR018712">
    <property type="entry name" value="Tle1-like_cat"/>
</dbReference>
<keyword evidence="4" id="KW-1185">Reference proteome</keyword>
<protein>
    <recommendedName>
        <fullName evidence="2">T6SS Phospholipase effector Tle1-like catalytic domain-containing protein</fullName>
    </recommendedName>
</protein>
<dbReference type="RefSeq" id="XP_018703370.1">
    <property type="nucleotide sequence ID" value="XM_018849343.1"/>
</dbReference>
<evidence type="ECO:0000256" key="1">
    <source>
        <dbReference type="SAM" id="MobiDB-lite"/>
    </source>
</evidence>
<evidence type="ECO:0000313" key="3">
    <source>
        <dbReference type="EMBL" id="OAA60699.1"/>
    </source>
</evidence>
<comment type="caution">
    <text evidence="3">The sequence shown here is derived from an EMBL/GenBank/DDBJ whole genome shotgun (WGS) entry which is preliminary data.</text>
</comment>
<name>A0A167TKN5_CORFA</name>
<reference evidence="3 4" key="1">
    <citation type="journal article" date="2016" name="Genome Biol. Evol.">
        <title>Divergent and convergent evolution of fungal pathogenicity.</title>
        <authorList>
            <person name="Shang Y."/>
            <person name="Xiao G."/>
            <person name="Zheng P."/>
            <person name="Cen K."/>
            <person name="Zhan S."/>
            <person name="Wang C."/>
        </authorList>
    </citation>
    <scope>NUCLEOTIDE SEQUENCE [LARGE SCALE GENOMIC DNA]</scope>
    <source>
        <strain evidence="3 4">ARSEF 2679</strain>
    </source>
</reference>
<dbReference type="STRING" id="1081104.A0A167TKN5"/>
<sequence length="672" mass="76001">MEAAKETVDSDAKTEDHRSKSSTINLAEHAEKLEGLFDDPGLIRPKVTAHEAMQRLADDHERKRLFVCCDGTWNNASGASAPLTNVAKLARAVSRYGRDAFQLPENLLAESELPRENQRYGVVRQIVYYSSGVGTQSSLAVDSLFSGAFGKGIDANILNAYCFICNNYNGRSRLDEIILVGFSRGAFAVRCLARFINDVGLLRRKGLVFLHSIYNSWQRAKENKKGAELELNTKLDSLRALRTEGAKIHVLAEWDCVSAVRSLRPWKKKLSFPVDQVPENVKHAFHAVSLHEKRRSFKPVLWKTKTDTTLSAEQCAFVGCHSDIGGGHTDPGLSTLSLFWMISRIKSVSEAGFDTEGLRPFITPLKSTKFVDKLSPWSWKAPVMCLNNLAITKGRVNESRKGLWLLPYYLSFGLLDGSRDVFLDEFAQARRRRTDAEGIHTAQFDLHSLPSQKKLDKAMAKYLKREEAFRGKALRDALEQSGLREEAGQDELKLLNGFMLHQRQSNCDLPPHKVEKLWLEQQRLRGLRLEQQMGESIGLHIHFTARLLRPRLPSDSRLQCGLFKHFESSARTQEWYKKSSDSLSLAESSVYKAEKQMLDGWIRFAYAVSDRERTDGAFLDLQEIDWSRIQEDLATAGWGEFVAGCTHSESLASVVQEEWRRLRVYSTEIANG</sequence>
<dbReference type="EMBL" id="AZHB01000014">
    <property type="protein sequence ID" value="OAA60699.1"/>
    <property type="molecule type" value="Genomic_DNA"/>
</dbReference>
<accession>A0A167TKN5</accession>
<dbReference type="PANTHER" id="PTHR33840">
    <property type="match status" value="1"/>
</dbReference>
<proteinExistence type="predicted"/>
<evidence type="ECO:0000259" key="2">
    <source>
        <dbReference type="Pfam" id="PF09994"/>
    </source>
</evidence>
<organism evidence="3 4">
    <name type="scientific">Cordyceps fumosorosea (strain ARSEF 2679)</name>
    <name type="common">Isaria fumosorosea</name>
    <dbReference type="NCBI Taxonomy" id="1081104"/>
    <lineage>
        <taxon>Eukaryota</taxon>
        <taxon>Fungi</taxon>
        <taxon>Dikarya</taxon>
        <taxon>Ascomycota</taxon>
        <taxon>Pezizomycotina</taxon>
        <taxon>Sordariomycetes</taxon>
        <taxon>Hypocreomycetidae</taxon>
        <taxon>Hypocreales</taxon>
        <taxon>Cordycipitaceae</taxon>
        <taxon>Cordyceps</taxon>
    </lineage>
</organism>
<feature type="region of interest" description="Disordered" evidence="1">
    <location>
        <begin position="1"/>
        <end position="23"/>
    </location>
</feature>
<feature type="domain" description="T6SS Phospholipase effector Tle1-like catalytic" evidence="2">
    <location>
        <begin position="63"/>
        <end position="343"/>
    </location>
</feature>
<dbReference type="Proteomes" id="UP000076744">
    <property type="component" value="Unassembled WGS sequence"/>
</dbReference>
<dbReference type="OrthoDB" id="4870517at2759"/>
<gene>
    <name evidence="3" type="ORF">ISF_05738</name>
</gene>
<dbReference type="AlphaFoldDB" id="A0A167TKN5"/>
<evidence type="ECO:0000313" key="4">
    <source>
        <dbReference type="Proteomes" id="UP000076744"/>
    </source>
</evidence>